<dbReference type="GO" id="GO:0008270">
    <property type="term" value="F:zinc ion binding"/>
    <property type="evidence" value="ECO:0007669"/>
    <property type="project" value="InterPro"/>
</dbReference>
<name>M7SG00_EUTLA</name>
<dbReference type="InterPro" id="IPR001138">
    <property type="entry name" value="Zn2Cys6_DnaBD"/>
</dbReference>
<dbReference type="HOGENOM" id="CLU_016574_7_2_1"/>
<organism evidence="10 11">
    <name type="scientific">Eutypa lata (strain UCR-EL1)</name>
    <name type="common">Grapevine dieback disease fungus</name>
    <name type="synonym">Eutypa armeniacae</name>
    <dbReference type="NCBI Taxonomy" id="1287681"/>
    <lineage>
        <taxon>Eukaryota</taxon>
        <taxon>Fungi</taxon>
        <taxon>Dikarya</taxon>
        <taxon>Ascomycota</taxon>
        <taxon>Pezizomycotina</taxon>
        <taxon>Sordariomycetes</taxon>
        <taxon>Xylariomycetidae</taxon>
        <taxon>Xylariales</taxon>
        <taxon>Diatrypaceae</taxon>
        <taxon>Eutypa</taxon>
    </lineage>
</organism>
<evidence type="ECO:0000256" key="8">
    <source>
        <dbReference type="SAM" id="MobiDB-lite"/>
    </source>
</evidence>
<sequence length="486" mass="54081">MRTQNACDGCTIRRVKCQGTTLPCVECRRRSLECTFLRTRGKPGPKGPRLSTAQKIKEFQRKNETFRAGRLITATTAAATTTSKLTSGDGGLNCGDSESHAARSADVLQEGEEASPIPRLLAVWPVVDCDALLLSLAQREDDYETRSLAAAICAAVIAQLRLPEHMQTTTADGVTSHHFALDADHFRTLFNYRETFTISSVMIPFFLHVYYSNTQKLRAGGLLLRECVSFAQAMRLDQPLTYSGLPRAERALRLRVFWILFVSERTFCAENRLPPILTPIGEFPIDEEGGDLAGSPFSAFLCLVKLFVHLERDFVETSPSPAVLFQLRDRDRYRISQYQSNLSLGLNDGPFDETQRVDLFVTRQWIRTLLWEYTVRHFSMSCKSEDQAFSMLLPISIAHETLSLFHAVSNNSLQPHGYGMELKVFRMADSLVDTLACVPSINRSSSGSPSRISFVAEGDVDTEASVGQSDTNSPMLVSPDTVNISL</sequence>
<keyword evidence="5" id="KW-0238">DNA-binding</keyword>
<feature type="domain" description="Zn(2)-C6 fungal-type" evidence="9">
    <location>
        <begin position="6"/>
        <end position="36"/>
    </location>
</feature>
<dbReference type="CDD" id="cd00067">
    <property type="entry name" value="GAL4"/>
    <property type="match status" value="1"/>
</dbReference>
<dbReference type="OrthoDB" id="2740448at2759"/>
<keyword evidence="4" id="KW-0805">Transcription regulation</keyword>
<dbReference type="CDD" id="cd12148">
    <property type="entry name" value="fungal_TF_MHR"/>
    <property type="match status" value="1"/>
</dbReference>
<evidence type="ECO:0000256" key="6">
    <source>
        <dbReference type="ARBA" id="ARBA00023163"/>
    </source>
</evidence>
<keyword evidence="6" id="KW-0804">Transcription</keyword>
<evidence type="ECO:0000256" key="4">
    <source>
        <dbReference type="ARBA" id="ARBA00023015"/>
    </source>
</evidence>
<evidence type="ECO:0000259" key="9">
    <source>
        <dbReference type="PROSITE" id="PS50048"/>
    </source>
</evidence>
<dbReference type="PANTHER" id="PTHR31668">
    <property type="entry name" value="GLUCOSE TRANSPORT TRANSCRIPTION REGULATOR RGT1-RELATED-RELATED"/>
    <property type="match status" value="1"/>
</dbReference>
<dbReference type="Proteomes" id="UP000012174">
    <property type="component" value="Unassembled WGS sequence"/>
</dbReference>
<dbReference type="PROSITE" id="PS00463">
    <property type="entry name" value="ZN2_CY6_FUNGAL_1"/>
    <property type="match status" value="1"/>
</dbReference>
<dbReference type="Pfam" id="PF00172">
    <property type="entry name" value="Zn_clus"/>
    <property type="match status" value="1"/>
</dbReference>
<dbReference type="GO" id="GO:0005634">
    <property type="term" value="C:nucleus"/>
    <property type="evidence" value="ECO:0007669"/>
    <property type="project" value="UniProtKB-SubCell"/>
</dbReference>
<dbReference type="GO" id="GO:0000981">
    <property type="term" value="F:DNA-binding transcription factor activity, RNA polymerase II-specific"/>
    <property type="evidence" value="ECO:0007669"/>
    <property type="project" value="InterPro"/>
</dbReference>
<evidence type="ECO:0000256" key="2">
    <source>
        <dbReference type="ARBA" id="ARBA00022723"/>
    </source>
</evidence>
<gene>
    <name evidence="10" type="ORF">UCREL1_7847</name>
</gene>
<keyword evidence="11" id="KW-1185">Reference proteome</keyword>
<keyword evidence="2" id="KW-0479">Metal-binding</keyword>
<dbReference type="OMA" id="AESEAWN"/>
<dbReference type="InterPro" id="IPR036864">
    <property type="entry name" value="Zn2-C6_fun-type_DNA-bd_sf"/>
</dbReference>
<evidence type="ECO:0000313" key="11">
    <source>
        <dbReference type="Proteomes" id="UP000012174"/>
    </source>
</evidence>
<dbReference type="KEGG" id="ela:UCREL1_7847"/>
<keyword evidence="3" id="KW-0862">Zinc</keyword>
<evidence type="ECO:0000256" key="3">
    <source>
        <dbReference type="ARBA" id="ARBA00022833"/>
    </source>
</evidence>
<dbReference type="GO" id="GO:0003677">
    <property type="term" value="F:DNA binding"/>
    <property type="evidence" value="ECO:0007669"/>
    <property type="project" value="UniProtKB-KW"/>
</dbReference>
<keyword evidence="7" id="KW-0539">Nucleus</keyword>
<dbReference type="EMBL" id="KB706919">
    <property type="protein sequence ID" value="EMR65179.1"/>
    <property type="molecule type" value="Genomic_DNA"/>
</dbReference>
<proteinExistence type="predicted"/>
<feature type="region of interest" description="Disordered" evidence="8">
    <location>
        <begin position="463"/>
        <end position="486"/>
    </location>
</feature>
<evidence type="ECO:0000313" key="10">
    <source>
        <dbReference type="EMBL" id="EMR65179.1"/>
    </source>
</evidence>
<dbReference type="AlphaFoldDB" id="M7SG00"/>
<reference evidence="11" key="1">
    <citation type="journal article" date="2013" name="Genome Announc.">
        <title>Draft genome sequence of the grapevine dieback fungus Eutypa lata UCR-EL1.</title>
        <authorList>
            <person name="Blanco-Ulate B."/>
            <person name="Rolshausen P.E."/>
            <person name="Cantu D."/>
        </authorList>
    </citation>
    <scope>NUCLEOTIDE SEQUENCE [LARGE SCALE GENOMIC DNA]</scope>
    <source>
        <strain evidence="11">UCR-EL1</strain>
    </source>
</reference>
<dbReference type="SMART" id="SM00066">
    <property type="entry name" value="GAL4"/>
    <property type="match status" value="1"/>
</dbReference>
<comment type="subcellular location">
    <subcellularLocation>
        <location evidence="1">Nucleus</location>
    </subcellularLocation>
</comment>
<dbReference type="Gene3D" id="4.10.240.10">
    <property type="entry name" value="Zn(2)-C6 fungal-type DNA-binding domain"/>
    <property type="match status" value="1"/>
</dbReference>
<accession>M7SG00</accession>
<dbReference type="PANTHER" id="PTHR31668:SF18">
    <property type="entry name" value="MALTOSE FERMENTATION REGULATORY PROTEIN MAL13-RELATED"/>
    <property type="match status" value="1"/>
</dbReference>
<evidence type="ECO:0000256" key="7">
    <source>
        <dbReference type="ARBA" id="ARBA00023242"/>
    </source>
</evidence>
<evidence type="ECO:0000256" key="1">
    <source>
        <dbReference type="ARBA" id="ARBA00004123"/>
    </source>
</evidence>
<dbReference type="SUPFAM" id="SSF57701">
    <property type="entry name" value="Zn2/Cys6 DNA-binding domain"/>
    <property type="match status" value="1"/>
</dbReference>
<protein>
    <submittedName>
        <fullName evidence="10">Putative aflyd sugr sugar regulator protein</fullName>
    </submittedName>
</protein>
<feature type="compositionally biased region" description="Polar residues" evidence="8">
    <location>
        <begin position="465"/>
        <end position="486"/>
    </location>
</feature>
<evidence type="ECO:0000256" key="5">
    <source>
        <dbReference type="ARBA" id="ARBA00023125"/>
    </source>
</evidence>
<dbReference type="InterPro" id="IPR050797">
    <property type="entry name" value="Carb_Metab_Trans_Reg"/>
</dbReference>
<dbReference type="eggNOG" id="ENOG502RXSB">
    <property type="taxonomic scope" value="Eukaryota"/>
</dbReference>
<dbReference type="PROSITE" id="PS50048">
    <property type="entry name" value="ZN2_CY6_FUNGAL_2"/>
    <property type="match status" value="1"/>
</dbReference>